<keyword evidence="3" id="KW-1185">Reference proteome</keyword>
<proteinExistence type="predicted"/>
<accession>A0A4Y7PFN9</accession>
<evidence type="ECO:0000313" key="2">
    <source>
        <dbReference type="EMBL" id="TDL13299.1"/>
    </source>
</evidence>
<dbReference type="STRING" id="50990.A0A4Y7PFN9"/>
<evidence type="ECO:0000256" key="1">
    <source>
        <dbReference type="SAM" id="MobiDB-lite"/>
    </source>
</evidence>
<organism evidence="2 3">
    <name type="scientific">Rickenella mellea</name>
    <dbReference type="NCBI Taxonomy" id="50990"/>
    <lineage>
        <taxon>Eukaryota</taxon>
        <taxon>Fungi</taxon>
        <taxon>Dikarya</taxon>
        <taxon>Basidiomycota</taxon>
        <taxon>Agaricomycotina</taxon>
        <taxon>Agaricomycetes</taxon>
        <taxon>Hymenochaetales</taxon>
        <taxon>Rickenellaceae</taxon>
        <taxon>Rickenella</taxon>
    </lineage>
</organism>
<name>A0A4Y7PFN9_9AGAM</name>
<reference evidence="2 3" key="1">
    <citation type="submission" date="2018-06" db="EMBL/GenBank/DDBJ databases">
        <title>A transcriptomic atlas of mushroom development highlights an independent origin of complex multicellularity.</title>
        <authorList>
            <consortium name="DOE Joint Genome Institute"/>
            <person name="Krizsan K."/>
            <person name="Almasi E."/>
            <person name="Merenyi Z."/>
            <person name="Sahu N."/>
            <person name="Viragh M."/>
            <person name="Koszo T."/>
            <person name="Mondo S."/>
            <person name="Kiss B."/>
            <person name="Balint B."/>
            <person name="Kues U."/>
            <person name="Barry K."/>
            <person name="Hegedus J.C."/>
            <person name="Henrissat B."/>
            <person name="Johnson J."/>
            <person name="Lipzen A."/>
            <person name="Ohm R."/>
            <person name="Nagy I."/>
            <person name="Pangilinan J."/>
            <person name="Yan J."/>
            <person name="Xiong Y."/>
            <person name="Grigoriev I.V."/>
            <person name="Hibbett D.S."/>
            <person name="Nagy L.G."/>
        </authorList>
    </citation>
    <scope>NUCLEOTIDE SEQUENCE [LARGE SCALE GENOMIC DNA]</scope>
    <source>
        <strain evidence="2 3">SZMC22713</strain>
    </source>
</reference>
<sequence>MSRMIDQKKWPISEHVIHRDIINIFGSHSSYYDNAKVFENVHWYPEMQDWLSGKEGGPSTSQVWGNRSQTMADLEDILNAHHPNQQKSKKPKEASSSKKSKEKTPSSSSTSEDIAAVDSPIPKHKKKGKQVDGRKKDEKKDKKRKEKDRDDEITFSEYFQQCVSWFLAVTIFATRCKNMGNRSLESIQLLLQDGLKRWAEL</sequence>
<dbReference type="VEuPathDB" id="FungiDB:BD410DRAFT_810671"/>
<dbReference type="EMBL" id="ML170745">
    <property type="protein sequence ID" value="TDL13299.1"/>
    <property type="molecule type" value="Genomic_DNA"/>
</dbReference>
<feature type="compositionally biased region" description="Basic and acidic residues" evidence="1">
    <location>
        <begin position="129"/>
        <end position="140"/>
    </location>
</feature>
<protein>
    <submittedName>
        <fullName evidence="2">Uncharacterized protein</fullName>
    </submittedName>
</protein>
<dbReference type="Proteomes" id="UP000294933">
    <property type="component" value="Unassembled WGS sequence"/>
</dbReference>
<gene>
    <name evidence="2" type="ORF">BD410DRAFT_810671</name>
</gene>
<feature type="region of interest" description="Disordered" evidence="1">
    <location>
        <begin position="80"/>
        <end position="149"/>
    </location>
</feature>
<dbReference type="AlphaFoldDB" id="A0A4Y7PFN9"/>
<evidence type="ECO:0000313" key="3">
    <source>
        <dbReference type="Proteomes" id="UP000294933"/>
    </source>
</evidence>